<dbReference type="PROSITE" id="PS50294">
    <property type="entry name" value="WD_REPEATS_REGION"/>
    <property type="match status" value="1"/>
</dbReference>
<feature type="non-terminal residue" evidence="2">
    <location>
        <position position="1"/>
    </location>
</feature>
<dbReference type="AlphaFoldDB" id="A0A2M8AV70"/>
<accession>A0A2M8AV70</accession>
<evidence type="ECO:0000256" key="1">
    <source>
        <dbReference type="PROSITE-ProRule" id="PRU00221"/>
    </source>
</evidence>
<dbReference type="PROSITE" id="PS50082">
    <property type="entry name" value="WD_REPEATS_2"/>
    <property type="match status" value="1"/>
</dbReference>
<protein>
    <submittedName>
        <fullName evidence="2">Uncharacterized protein</fullName>
    </submittedName>
</protein>
<dbReference type="EMBL" id="PFUI01000062">
    <property type="protein sequence ID" value="PJB30095.1"/>
    <property type="molecule type" value="Genomic_DNA"/>
</dbReference>
<comment type="caution">
    <text evidence="2">The sequence shown here is derived from an EMBL/GenBank/DDBJ whole genome shotgun (WGS) entry which is preliminary data.</text>
</comment>
<name>A0A2M8AV70_9BACT</name>
<dbReference type="InterPro" id="IPR015943">
    <property type="entry name" value="WD40/YVTN_repeat-like_dom_sf"/>
</dbReference>
<proteinExistence type="predicted"/>
<organism evidence="2 3">
    <name type="scientific">Candidatus Desantisbacteria bacterium CG_4_9_14_3_um_filter_40_11</name>
    <dbReference type="NCBI Taxonomy" id="1974546"/>
    <lineage>
        <taxon>Bacteria</taxon>
        <taxon>Candidatus Desantisiibacteriota</taxon>
    </lineage>
</organism>
<dbReference type="InterPro" id="IPR011047">
    <property type="entry name" value="Quinoprotein_ADH-like_sf"/>
</dbReference>
<keyword evidence="1" id="KW-0853">WD repeat</keyword>
<feature type="repeat" description="WD" evidence="1">
    <location>
        <begin position="1"/>
        <end position="31"/>
    </location>
</feature>
<sequence>AFSPDGQTLLSGSWDNTLRLWDRKTGQEIARLDLLWRVLDISLKPDKEQKEKWEVVTANTNSTLSLFAFGSKELLQG</sequence>
<evidence type="ECO:0000313" key="3">
    <source>
        <dbReference type="Proteomes" id="UP000231366"/>
    </source>
</evidence>
<dbReference type="Pfam" id="PF00400">
    <property type="entry name" value="WD40"/>
    <property type="match status" value="1"/>
</dbReference>
<dbReference type="Proteomes" id="UP000231366">
    <property type="component" value="Unassembled WGS sequence"/>
</dbReference>
<evidence type="ECO:0000313" key="2">
    <source>
        <dbReference type="EMBL" id="PJB30095.1"/>
    </source>
</evidence>
<dbReference type="InterPro" id="IPR001680">
    <property type="entry name" value="WD40_rpt"/>
</dbReference>
<reference evidence="3" key="1">
    <citation type="submission" date="2017-09" db="EMBL/GenBank/DDBJ databases">
        <title>Depth-based differentiation of microbial function through sediment-hosted aquifers and enrichment of novel symbionts in the deep terrestrial subsurface.</title>
        <authorList>
            <person name="Probst A.J."/>
            <person name="Ladd B."/>
            <person name="Jarett J.K."/>
            <person name="Geller-Mcgrath D.E."/>
            <person name="Sieber C.M.K."/>
            <person name="Emerson J.B."/>
            <person name="Anantharaman K."/>
            <person name="Thomas B.C."/>
            <person name="Malmstrom R."/>
            <person name="Stieglmeier M."/>
            <person name="Klingl A."/>
            <person name="Woyke T."/>
            <person name="Ryan C.M."/>
            <person name="Banfield J.F."/>
        </authorList>
    </citation>
    <scope>NUCLEOTIDE SEQUENCE [LARGE SCALE GENOMIC DNA]</scope>
</reference>
<dbReference type="SUPFAM" id="SSF50998">
    <property type="entry name" value="Quinoprotein alcohol dehydrogenase-like"/>
    <property type="match status" value="1"/>
</dbReference>
<gene>
    <name evidence="2" type="ORF">CO110_02350</name>
</gene>
<dbReference type="Gene3D" id="2.130.10.10">
    <property type="entry name" value="YVTN repeat-like/Quinoprotein amine dehydrogenase"/>
    <property type="match status" value="1"/>
</dbReference>